<keyword evidence="2" id="KW-1185">Reference proteome</keyword>
<organism evidence="1 2">
    <name type="scientific">Bombella pollinis</name>
    <dbReference type="NCBI Taxonomy" id="2967337"/>
    <lineage>
        <taxon>Bacteria</taxon>
        <taxon>Pseudomonadati</taxon>
        <taxon>Pseudomonadota</taxon>
        <taxon>Alphaproteobacteria</taxon>
        <taxon>Acetobacterales</taxon>
        <taxon>Acetobacteraceae</taxon>
        <taxon>Bombella</taxon>
    </lineage>
</organism>
<dbReference type="RefSeq" id="WP_266137503.1">
    <property type="nucleotide sequence ID" value="NZ_JANIDX010000003.1"/>
</dbReference>
<sequence length="88" mass="9542">MTYTASATPPKANSFTKKQIIITFYLPQTDGSFSNFTIGQNHAIHALIKHAGVALGSEAEITIKGLIRTARNGLSIVPDYPMVDDLNH</sequence>
<accession>A0ABT3WKL0</accession>
<reference evidence="1 2" key="1">
    <citation type="submission" date="2022-07" db="EMBL/GenBank/DDBJ databases">
        <title>Bombella genomes.</title>
        <authorList>
            <person name="Harer L."/>
            <person name="Styblova S."/>
            <person name="Ehrmann M."/>
        </authorList>
    </citation>
    <scope>NUCLEOTIDE SEQUENCE [LARGE SCALE GENOMIC DNA]</scope>
    <source>
        <strain evidence="1 2">TMW 2.2556</strain>
    </source>
</reference>
<dbReference type="EMBL" id="JANIDX010000003">
    <property type="protein sequence ID" value="MCX5619463.1"/>
    <property type="molecule type" value="Genomic_DNA"/>
</dbReference>
<protein>
    <submittedName>
        <fullName evidence="1">Uncharacterized protein</fullName>
    </submittedName>
</protein>
<feature type="non-terminal residue" evidence="1">
    <location>
        <position position="88"/>
    </location>
</feature>
<comment type="caution">
    <text evidence="1">The sequence shown here is derived from an EMBL/GenBank/DDBJ whole genome shotgun (WGS) entry which is preliminary data.</text>
</comment>
<name>A0ABT3WKL0_9PROT</name>
<proteinExistence type="predicted"/>
<gene>
    <name evidence="1" type="ORF">NQF89_03385</name>
</gene>
<evidence type="ECO:0000313" key="1">
    <source>
        <dbReference type="EMBL" id="MCX5619463.1"/>
    </source>
</evidence>
<evidence type="ECO:0000313" key="2">
    <source>
        <dbReference type="Proteomes" id="UP001165575"/>
    </source>
</evidence>
<dbReference type="Proteomes" id="UP001165575">
    <property type="component" value="Unassembled WGS sequence"/>
</dbReference>